<dbReference type="Pfam" id="PF06723">
    <property type="entry name" value="MreB_Mbl"/>
    <property type="match status" value="1"/>
</dbReference>
<evidence type="ECO:0000313" key="6">
    <source>
        <dbReference type="Proteomes" id="UP001524478"/>
    </source>
</evidence>
<evidence type="ECO:0000256" key="2">
    <source>
        <dbReference type="ARBA" id="ARBA00022741"/>
    </source>
</evidence>
<dbReference type="NCBIfam" id="TIGR00904">
    <property type="entry name" value="mreB"/>
    <property type="match status" value="1"/>
</dbReference>
<dbReference type="PANTHER" id="PTHR42749">
    <property type="entry name" value="CELL SHAPE-DETERMINING PROTEIN MREB"/>
    <property type="match status" value="1"/>
</dbReference>
<dbReference type="NCBIfam" id="NF010539">
    <property type="entry name" value="PRK13927.1"/>
    <property type="match status" value="1"/>
</dbReference>
<feature type="binding site" evidence="4">
    <location>
        <begin position="289"/>
        <end position="292"/>
    </location>
    <ligand>
        <name>ATP</name>
        <dbReference type="ChEBI" id="CHEBI:30616"/>
    </ligand>
</feature>
<feature type="binding site" evidence="4">
    <location>
        <begin position="161"/>
        <end position="163"/>
    </location>
    <ligand>
        <name>ATP</name>
        <dbReference type="ChEBI" id="CHEBI:30616"/>
    </ligand>
</feature>
<dbReference type="InterPro" id="IPR004753">
    <property type="entry name" value="MreB"/>
</dbReference>
<gene>
    <name evidence="4" type="primary">mreB</name>
    <name evidence="5" type="ORF">NE686_11490</name>
</gene>
<proteinExistence type="inferred from homology"/>
<keyword evidence="6" id="KW-1185">Reference proteome</keyword>
<evidence type="ECO:0000313" key="5">
    <source>
        <dbReference type="EMBL" id="MCQ4923714.1"/>
    </source>
</evidence>
<keyword evidence="1 4" id="KW-0963">Cytoplasm</keyword>
<name>A0ABT1SB91_9FIRM</name>
<evidence type="ECO:0000256" key="4">
    <source>
        <dbReference type="HAMAP-Rule" id="MF_02207"/>
    </source>
</evidence>
<dbReference type="RefSeq" id="WP_216556201.1">
    <property type="nucleotide sequence ID" value="NZ_JAHLOH010000018.1"/>
</dbReference>
<protein>
    <recommendedName>
        <fullName evidence="4">Cell shape-determining protein MreB</fullName>
    </recommendedName>
</protein>
<comment type="similarity">
    <text evidence="4">Belongs to the FtsA/MreB family.</text>
</comment>
<organism evidence="5 6">
    <name type="scientific">Tissierella carlieri</name>
    <dbReference type="NCBI Taxonomy" id="689904"/>
    <lineage>
        <taxon>Bacteria</taxon>
        <taxon>Bacillati</taxon>
        <taxon>Bacillota</taxon>
        <taxon>Tissierellia</taxon>
        <taxon>Tissierellales</taxon>
        <taxon>Tissierellaceae</taxon>
        <taxon>Tissierella</taxon>
    </lineage>
</organism>
<accession>A0ABT1SB91</accession>
<comment type="subcellular location">
    <subcellularLocation>
        <location evidence="4">Cytoplasm</location>
    </subcellularLocation>
    <text evidence="4">Membrane-associated.</text>
</comment>
<keyword evidence="2 4" id="KW-0547">Nucleotide-binding</keyword>
<dbReference type="EMBL" id="JANGAC010000008">
    <property type="protein sequence ID" value="MCQ4923714.1"/>
    <property type="molecule type" value="Genomic_DNA"/>
</dbReference>
<evidence type="ECO:0000256" key="1">
    <source>
        <dbReference type="ARBA" id="ARBA00022490"/>
    </source>
</evidence>
<sequence length="343" mass="36635">MGLFNGFVKDMGIDLGTANTLVYIKGRGIVAREPSVVAIQTNTKQVLAVGEEAKKMIGRTPGNIVAIRPLKDGVIADFDVTKSMLKYFIRKATKKRTFFQPRVVVCVPSGVTEVEKRAVEEAAIHAGARDAYLIEEPMAAAIGAGLPVQEPTGSMIVDIGGGTTEVAIISLGGIVTSKSIRVGGDELDESIVNFIKKEYSLMIGERTAEEVKITIGSADGDSEISTMEIRGRDMISGLPKTINVSSREIYDAMKEPIHSILEAIKSTLEKTPPELASDVMELGIMLTGGGALLEGLDRLIIEETGMPVHIAEQPLDCVAIGTGKALDSIEILKKTLSNNKRIG</sequence>
<comment type="function">
    <text evidence="4">Forms membrane-associated dynamic filaments that are essential for cell shape determination. Acts by regulating cell wall synthesis and cell elongation, and thus cell shape. A feedback loop between cell geometry and MreB localization may maintain elongated cell shape by targeting cell wall growth to regions of negative cell wall curvature.</text>
</comment>
<comment type="caution">
    <text evidence="5">The sequence shown here is derived from an EMBL/GenBank/DDBJ whole genome shotgun (WGS) entry which is preliminary data.</text>
</comment>
<keyword evidence="3 4" id="KW-0067">ATP-binding</keyword>
<feature type="binding site" evidence="4">
    <location>
        <begin position="17"/>
        <end position="19"/>
    </location>
    <ligand>
        <name>ATP</name>
        <dbReference type="ChEBI" id="CHEBI:30616"/>
    </ligand>
</feature>
<dbReference type="Proteomes" id="UP001524478">
    <property type="component" value="Unassembled WGS sequence"/>
</dbReference>
<dbReference type="PANTHER" id="PTHR42749:SF1">
    <property type="entry name" value="CELL SHAPE-DETERMINING PROTEIN MREB"/>
    <property type="match status" value="1"/>
</dbReference>
<keyword evidence="4" id="KW-0133">Cell shape</keyword>
<comment type="subunit">
    <text evidence="4">Forms polymers.</text>
</comment>
<dbReference type="InterPro" id="IPR056546">
    <property type="entry name" value="MreB_MamK-like"/>
</dbReference>
<reference evidence="5 6" key="1">
    <citation type="submission" date="2022-06" db="EMBL/GenBank/DDBJ databases">
        <title>Isolation of gut microbiota from human fecal samples.</title>
        <authorList>
            <person name="Pamer E.G."/>
            <person name="Barat B."/>
            <person name="Waligurski E."/>
            <person name="Medina S."/>
            <person name="Paddock L."/>
            <person name="Mostad J."/>
        </authorList>
    </citation>
    <scope>NUCLEOTIDE SEQUENCE [LARGE SCALE GENOMIC DNA]</scope>
    <source>
        <strain evidence="5 6">DFI.7.95</strain>
    </source>
</reference>
<feature type="binding site" evidence="4">
    <location>
        <begin position="209"/>
        <end position="212"/>
    </location>
    <ligand>
        <name>ATP</name>
        <dbReference type="ChEBI" id="CHEBI:30616"/>
    </ligand>
</feature>
<dbReference type="CDD" id="cd10225">
    <property type="entry name" value="ASKHA_NBD_MreB-like"/>
    <property type="match status" value="1"/>
</dbReference>
<evidence type="ECO:0000256" key="3">
    <source>
        <dbReference type="ARBA" id="ARBA00022840"/>
    </source>
</evidence>
<dbReference type="HAMAP" id="MF_02207">
    <property type="entry name" value="MreB"/>
    <property type="match status" value="1"/>
</dbReference>